<reference evidence="2" key="2">
    <citation type="submission" date="2015-01" db="EMBL/GenBank/DDBJ databases">
        <title>Evolutionary Origins and Diversification of the Mycorrhizal Mutualists.</title>
        <authorList>
            <consortium name="DOE Joint Genome Institute"/>
            <consortium name="Mycorrhizal Genomics Consortium"/>
            <person name="Kohler A."/>
            <person name="Kuo A."/>
            <person name="Nagy L.G."/>
            <person name="Floudas D."/>
            <person name="Copeland A."/>
            <person name="Barry K.W."/>
            <person name="Cichocki N."/>
            <person name="Veneault-Fourrey C."/>
            <person name="LaButti K."/>
            <person name="Lindquist E.A."/>
            <person name="Lipzen A."/>
            <person name="Lundell T."/>
            <person name="Morin E."/>
            <person name="Murat C."/>
            <person name="Riley R."/>
            <person name="Ohm R."/>
            <person name="Sun H."/>
            <person name="Tunlid A."/>
            <person name="Henrissat B."/>
            <person name="Grigoriev I.V."/>
            <person name="Hibbett D.S."/>
            <person name="Martin F."/>
        </authorList>
    </citation>
    <scope>NUCLEOTIDE SEQUENCE [LARGE SCALE GENOMIC DNA]</scope>
    <source>
        <strain evidence="2">UH-Slu-Lm8-n1</strain>
    </source>
</reference>
<dbReference type="HOGENOM" id="CLU_2980658_0_0_1"/>
<accession>A0A0D0A602</accession>
<evidence type="ECO:0000313" key="2">
    <source>
        <dbReference type="Proteomes" id="UP000054485"/>
    </source>
</evidence>
<dbReference type="InParanoid" id="A0A0D0A602"/>
<evidence type="ECO:0000313" key="1">
    <source>
        <dbReference type="EMBL" id="KIK36991.1"/>
    </source>
</evidence>
<keyword evidence="2" id="KW-1185">Reference proteome</keyword>
<protein>
    <submittedName>
        <fullName evidence="1">Uncharacterized protein</fullName>
    </submittedName>
</protein>
<reference evidence="1 2" key="1">
    <citation type="submission" date="2014-04" db="EMBL/GenBank/DDBJ databases">
        <authorList>
            <consortium name="DOE Joint Genome Institute"/>
            <person name="Kuo A."/>
            <person name="Ruytinx J."/>
            <person name="Rineau F."/>
            <person name="Colpaert J."/>
            <person name="Kohler A."/>
            <person name="Nagy L.G."/>
            <person name="Floudas D."/>
            <person name="Copeland A."/>
            <person name="Barry K.W."/>
            <person name="Cichocki N."/>
            <person name="Veneault-Fourrey C."/>
            <person name="LaButti K."/>
            <person name="Lindquist E.A."/>
            <person name="Lipzen A."/>
            <person name="Lundell T."/>
            <person name="Morin E."/>
            <person name="Murat C."/>
            <person name="Sun H."/>
            <person name="Tunlid A."/>
            <person name="Henrissat B."/>
            <person name="Grigoriev I.V."/>
            <person name="Hibbett D.S."/>
            <person name="Martin F."/>
            <person name="Nordberg H.P."/>
            <person name="Cantor M.N."/>
            <person name="Hua S.X."/>
        </authorList>
    </citation>
    <scope>NUCLEOTIDE SEQUENCE [LARGE SCALE GENOMIC DNA]</scope>
    <source>
        <strain evidence="1 2">UH-Slu-Lm8-n1</strain>
    </source>
</reference>
<proteinExistence type="predicted"/>
<organism evidence="1 2">
    <name type="scientific">Suillus luteus UH-Slu-Lm8-n1</name>
    <dbReference type="NCBI Taxonomy" id="930992"/>
    <lineage>
        <taxon>Eukaryota</taxon>
        <taxon>Fungi</taxon>
        <taxon>Dikarya</taxon>
        <taxon>Basidiomycota</taxon>
        <taxon>Agaricomycotina</taxon>
        <taxon>Agaricomycetes</taxon>
        <taxon>Agaricomycetidae</taxon>
        <taxon>Boletales</taxon>
        <taxon>Suillineae</taxon>
        <taxon>Suillaceae</taxon>
        <taxon>Suillus</taxon>
    </lineage>
</organism>
<dbReference type="Proteomes" id="UP000054485">
    <property type="component" value="Unassembled WGS sequence"/>
</dbReference>
<dbReference type="EMBL" id="KN835483">
    <property type="protein sequence ID" value="KIK36991.1"/>
    <property type="molecule type" value="Genomic_DNA"/>
</dbReference>
<gene>
    <name evidence="1" type="ORF">CY34DRAFT_810821</name>
</gene>
<sequence>MIVVPYRVLVNPDSECLHLSAVANVIDAVVHGKSGDSQFHKDSEFPRQVPAHLLFPRT</sequence>
<name>A0A0D0A602_9AGAM</name>
<dbReference type="AlphaFoldDB" id="A0A0D0A602"/>